<dbReference type="RefSeq" id="WP_345347029.1">
    <property type="nucleotide sequence ID" value="NZ_BAABFB010000050.1"/>
</dbReference>
<dbReference type="InterPro" id="IPR038084">
    <property type="entry name" value="PduO/GlcC-like_sf"/>
</dbReference>
<sequence>MDSGTPTELDSAAARAAAEAALAAARQDHKRISVAVVDHRGHDLLVVRDDGAPWFTAGVARAKAATAALMGAASGDLAGLRAAHPELLDLIGTQTTQPMTTLAGGVPVRLSGSVVGAIGVSGADPDEDVAFARAGVSALRTAAGQSMS</sequence>
<keyword evidence="2" id="KW-1185">Reference proteome</keyword>
<accession>A0ABP8P986</accession>
<evidence type="ECO:0000313" key="1">
    <source>
        <dbReference type="EMBL" id="GAA4482521.1"/>
    </source>
</evidence>
<dbReference type="PANTHER" id="PTHR34309">
    <property type="entry name" value="SLR1406 PROTEIN"/>
    <property type="match status" value="1"/>
</dbReference>
<gene>
    <name evidence="1" type="ORF">GCM10023094_32580</name>
</gene>
<name>A0ABP8P986_9NOCA</name>
<protein>
    <recommendedName>
        <fullName evidence="3">Glc operon protein GlcG</fullName>
    </recommendedName>
</protein>
<dbReference type="Proteomes" id="UP001501183">
    <property type="component" value="Unassembled WGS sequence"/>
</dbReference>
<dbReference type="Pfam" id="PF03928">
    <property type="entry name" value="HbpS-like"/>
    <property type="match status" value="1"/>
</dbReference>
<proteinExistence type="predicted"/>
<evidence type="ECO:0008006" key="3">
    <source>
        <dbReference type="Google" id="ProtNLM"/>
    </source>
</evidence>
<comment type="caution">
    <text evidence="1">The sequence shown here is derived from an EMBL/GenBank/DDBJ whole genome shotgun (WGS) entry which is preliminary data.</text>
</comment>
<dbReference type="EMBL" id="BAABFB010000050">
    <property type="protein sequence ID" value="GAA4482521.1"/>
    <property type="molecule type" value="Genomic_DNA"/>
</dbReference>
<organism evidence="1 2">
    <name type="scientific">Rhodococcus olei</name>
    <dbReference type="NCBI Taxonomy" id="2161675"/>
    <lineage>
        <taxon>Bacteria</taxon>
        <taxon>Bacillati</taxon>
        <taxon>Actinomycetota</taxon>
        <taxon>Actinomycetes</taxon>
        <taxon>Mycobacteriales</taxon>
        <taxon>Nocardiaceae</taxon>
        <taxon>Rhodococcus</taxon>
    </lineage>
</organism>
<reference evidence="2" key="1">
    <citation type="journal article" date="2019" name="Int. J. Syst. Evol. Microbiol.">
        <title>The Global Catalogue of Microorganisms (GCM) 10K type strain sequencing project: providing services to taxonomists for standard genome sequencing and annotation.</title>
        <authorList>
            <consortium name="The Broad Institute Genomics Platform"/>
            <consortium name="The Broad Institute Genome Sequencing Center for Infectious Disease"/>
            <person name="Wu L."/>
            <person name="Ma J."/>
        </authorList>
    </citation>
    <scope>NUCLEOTIDE SEQUENCE [LARGE SCALE GENOMIC DNA]</scope>
    <source>
        <strain evidence="2">JCM 32206</strain>
    </source>
</reference>
<dbReference type="PANTHER" id="PTHR34309:SF1">
    <property type="entry name" value="PROTEIN GLCG"/>
    <property type="match status" value="1"/>
</dbReference>
<dbReference type="SUPFAM" id="SSF143744">
    <property type="entry name" value="GlcG-like"/>
    <property type="match status" value="1"/>
</dbReference>
<evidence type="ECO:0000313" key="2">
    <source>
        <dbReference type="Proteomes" id="UP001501183"/>
    </source>
</evidence>
<dbReference type="InterPro" id="IPR052517">
    <property type="entry name" value="GlcG_carb_metab_protein"/>
</dbReference>
<dbReference type="InterPro" id="IPR005624">
    <property type="entry name" value="PduO/GlcC-like"/>
</dbReference>
<dbReference type="Gene3D" id="3.30.450.150">
    <property type="entry name" value="Haem-degrading domain"/>
    <property type="match status" value="1"/>
</dbReference>